<dbReference type="Gene3D" id="2.60.120.200">
    <property type="match status" value="1"/>
</dbReference>
<feature type="region of interest" description="Disordered" evidence="5">
    <location>
        <begin position="639"/>
        <end position="677"/>
    </location>
</feature>
<gene>
    <name evidence="7" type="ORF">Celaphus_00003153</name>
</gene>
<evidence type="ECO:0000313" key="7">
    <source>
        <dbReference type="EMBL" id="OWK12066.1"/>
    </source>
</evidence>
<feature type="signal peptide" evidence="6">
    <location>
        <begin position="1"/>
        <end position="29"/>
    </location>
</feature>
<keyword evidence="3" id="KW-0677">Repeat</keyword>
<feature type="region of interest" description="Disordered" evidence="5">
    <location>
        <begin position="168"/>
        <end position="245"/>
    </location>
</feature>
<dbReference type="AlphaFoldDB" id="A0A212D1L7"/>
<feature type="region of interest" description="Disordered" evidence="5">
    <location>
        <begin position="823"/>
        <end position="848"/>
    </location>
</feature>
<evidence type="ECO:0000256" key="3">
    <source>
        <dbReference type="ARBA" id="ARBA00022737"/>
    </source>
</evidence>
<dbReference type="InterPro" id="IPR050149">
    <property type="entry name" value="Collagen_superfamily"/>
</dbReference>
<evidence type="ECO:0000256" key="1">
    <source>
        <dbReference type="ARBA" id="ARBA00004498"/>
    </source>
</evidence>
<keyword evidence="8" id="KW-1185">Reference proteome</keyword>
<keyword evidence="4" id="KW-0379">Hydroxylation</keyword>
<dbReference type="GO" id="GO:0005615">
    <property type="term" value="C:extracellular space"/>
    <property type="evidence" value="ECO:0007669"/>
    <property type="project" value="TreeGrafter"/>
</dbReference>
<keyword evidence="2" id="KW-0964">Secreted</keyword>
<feature type="chain" id="PRO_5011990284" evidence="6">
    <location>
        <begin position="30"/>
        <end position="1019"/>
    </location>
</feature>
<name>A0A212D1L7_CEREH</name>
<dbReference type="GO" id="GO:0031012">
    <property type="term" value="C:extracellular matrix"/>
    <property type="evidence" value="ECO:0007669"/>
    <property type="project" value="TreeGrafter"/>
</dbReference>
<feature type="compositionally biased region" description="Low complexity" evidence="5">
    <location>
        <begin position="360"/>
        <end position="377"/>
    </location>
</feature>
<feature type="region of interest" description="Disordered" evidence="5">
    <location>
        <begin position="312"/>
        <end position="377"/>
    </location>
</feature>
<proteinExistence type="predicted"/>
<feature type="region of interest" description="Disordered" evidence="5">
    <location>
        <begin position="398"/>
        <end position="618"/>
    </location>
</feature>
<keyword evidence="2" id="KW-0272">Extracellular matrix</keyword>
<feature type="compositionally biased region" description="Basic and acidic residues" evidence="5">
    <location>
        <begin position="316"/>
        <end position="325"/>
    </location>
</feature>
<organism evidence="7 8">
    <name type="scientific">Cervus elaphus hippelaphus</name>
    <name type="common">European red deer</name>
    <dbReference type="NCBI Taxonomy" id="46360"/>
    <lineage>
        <taxon>Eukaryota</taxon>
        <taxon>Metazoa</taxon>
        <taxon>Chordata</taxon>
        <taxon>Craniata</taxon>
        <taxon>Vertebrata</taxon>
        <taxon>Euteleostomi</taxon>
        <taxon>Mammalia</taxon>
        <taxon>Eutheria</taxon>
        <taxon>Laurasiatheria</taxon>
        <taxon>Artiodactyla</taxon>
        <taxon>Ruminantia</taxon>
        <taxon>Pecora</taxon>
        <taxon>Cervidae</taxon>
        <taxon>Cervinae</taxon>
        <taxon>Cervus</taxon>
    </lineage>
</organism>
<sequence>MGSRRGPGQPRAGLCLLLASLQLLPRMQADSVDVLKALGVRGGQAGIPEGPGLCPQRVPEGDRAFRVGKTSTLGVPTQELFQDGHFPENFSILITLRGQPANRSVLLSVYDEGGIRQLGLALGPALDLLGDSFSPLPQQGDVQELVISPDPQAAFQACERYLPGCDDLDPAVTTVPQGEPETPPPRRKGKGKGKKKGRGRKGKGRKKKNKETLAVSPPPGSLENQTFTDVPKTESPEPTLSPTPMPMVITTAVTFGSNVTILEEALDPDNGTELETLETELAREDEEEGGSTMGPHFRAAEQSWDTEFQIFPGTGEKGEKGEKGEPAVVEQGQQFEGPPGAPGPRGVVGPSGPPGPPGFPGDRGLPGPAGLPGIPGIDGIRGLPGTVIMIPLSMKGPPGPVGLTGRPGPVGPRGLQGPHGPPGREGKMGRPGAEGARGLPGATGPKGDRGFDGLPGLPGEKGQRGDFGYVGKPGPPGEDGQKGAEGPPGPTGQAGEPGPRGLIGPRGSPGPLGRPGIPGPQGPIGTPGEKGPPGNPGIPGLPGSEGPPGPAGSAGPPGYPGPRGVKGEDGFPGFKGDAGLKGDRGQPGPPGPRGEDGPEGLKGQEGLAGEEGPPGSAGEKVIQDVQALRGLLAFRDPWDHWEKKGSGGRPGSQAWKESGDHQVPVEIEDNQGPRDSRALRASQVCKVLLGSLDQRVPLVPRGKKGYLDTLDREESWERQEKQGLWVRGDPQGPLDLLVNKVFRAWKAERGPRGMWDHWDPLGRKGHLDPEVSLVPMEPLGTWVNVAPLAPLVKMGSPGPWGFLDPLELRGLLARKGTREKWVPPVTKAAKETREMREQTGLRDAGDPQASLGRKEMMEVPTELQALGVPRAPADQRVLQGCLGELVSPALWVRRVSQESLETQDPQGLQAPQAPEEKLVKRGMQAHLGLLDPQARKAPLERMEQRGTWVKMVPQGRRETLEMWGDRVHLALLGSPVPLGLLVKGGNQVLMGPQGVQAQWGLEGPLDVLDLRVFVGSPDL</sequence>
<evidence type="ECO:0000256" key="4">
    <source>
        <dbReference type="ARBA" id="ARBA00023278"/>
    </source>
</evidence>
<comment type="caution">
    <text evidence="7">The sequence shown here is derived from an EMBL/GenBank/DDBJ whole genome shotgun (WGS) entry which is preliminary data.</text>
</comment>
<dbReference type="OrthoDB" id="8939548at2759"/>
<feature type="compositionally biased region" description="Low complexity" evidence="5">
    <location>
        <begin position="604"/>
        <end position="618"/>
    </location>
</feature>
<dbReference type="EMBL" id="MKHE01000009">
    <property type="protein sequence ID" value="OWK12066.1"/>
    <property type="molecule type" value="Genomic_DNA"/>
</dbReference>
<dbReference type="PANTHER" id="PTHR24023">
    <property type="entry name" value="COLLAGEN ALPHA"/>
    <property type="match status" value="1"/>
</dbReference>
<evidence type="ECO:0000256" key="5">
    <source>
        <dbReference type="SAM" id="MobiDB-lite"/>
    </source>
</evidence>
<evidence type="ECO:0000313" key="8">
    <source>
        <dbReference type="Proteomes" id="UP000242450"/>
    </source>
</evidence>
<dbReference type="Pfam" id="PF01391">
    <property type="entry name" value="Collagen"/>
    <property type="match status" value="3"/>
</dbReference>
<feature type="compositionally biased region" description="Basic and acidic residues" evidence="5">
    <location>
        <begin position="828"/>
        <end position="845"/>
    </location>
</feature>
<dbReference type="Proteomes" id="UP000242450">
    <property type="component" value="Chromosome 9"/>
</dbReference>
<feature type="compositionally biased region" description="Basic residues" evidence="5">
    <location>
        <begin position="185"/>
        <end position="209"/>
    </location>
</feature>
<comment type="subcellular location">
    <subcellularLocation>
        <location evidence="1">Secreted</location>
        <location evidence="1">Extracellular space</location>
        <location evidence="1">Extracellular matrix</location>
    </subcellularLocation>
</comment>
<evidence type="ECO:0000256" key="6">
    <source>
        <dbReference type="SAM" id="SignalP"/>
    </source>
</evidence>
<protein>
    <submittedName>
        <fullName evidence="7">COL5A3</fullName>
    </submittedName>
</protein>
<evidence type="ECO:0000256" key="2">
    <source>
        <dbReference type="ARBA" id="ARBA00022530"/>
    </source>
</evidence>
<feature type="compositionally biased region" description="Low complexity" evidence="5">
    <location>
        <begin position="496"/>
        <end position="515"/>
    </location>
</feature>
<dbReference type="PANTHER" id="PTHR24023:SF1082">
    <property type="entry name" value="COLLAGEN TRIPLE HELIX REPEAT"/>
    <property type="match status" value="1"/>
</dbReference>
<reference evidence="7 8" key="1">
    <citation type="journal article" date="2018" name="Mol. Genet. Genomics">
        <title>The red deer Cervus elaphus genome CerEla1.0: sequencing, annotating, genes, and chromosomes.</title>
        <authorList>
            <person name="Bana N.A."/>
            <person name="Nyiri A."/>
            <person name="Nagy J."/>
            <person name="Frank K."/>
            <person name="Nagy T."/>
            <person name="Steger V."/>
            <person name="Schiller M."/>
            <person name="Lakatos P."/>
            <person name="Sugar L."/>
            <person name="Horn P."/>
            <person name="Barta E."/>
            <person name="Orosz L."/>
        </authorList>
    </citation>
    <scope>NUCLEOTIDE SEQUENCE [LARGE SCALE GENOMIC DNA]</scope>
    <source>
        <strain evidence="7">Hungarian</strain>
    </source>
</reference>
<dbReference type="InterPro" id="IPR013320">
    <property type="entry name" value="ConA-like_dom_sf"/>
</dbReference>
<accession>A0A212D1L7</accession>
<keyword evidence="6" id="KW-0732">Signal</keyword>
<dbReference type="InterPro" id="IPR008160">
    <property type="entry name" value="Collagen"/>
</dbReference>
<dbReference type="SUPFAM" id="SSF49899">
    <property type="entry name" value="Concanavalin A-like lectins/glucanases"/>
    <property type="match status" value="1"/>
</dbReference>